<dbReference type="RefSeq" id="WP_382769860.1">
    <property type="nucleotide sequence ID" value="NZ_JBHXKZ010000002.1"/>
</dbReference>
<dbReference type="SUPFAM" id="SSF54427">
    <property type="entry name" value="NTF2-like"/>
    <property type="match status" value="1"/>
</dbReference>
<evidence type="ECO:0000256" key="1">
    <source>
        <dbReference type="SAM" id="MobiDB-lite"/>
    </source>
</evidence>
<feature type="domain" description="DUF4440" evidence="2">
    <location>
        <begin position="26"/>
        <end position="132"/>
    </location>
</feature>
<dbReference type="EMBL" id="JBHXKZ010000002">
    <property type="protein sequence ID" value="MFD4821461.1"/>
    <property type="molecule type" value="Genomic_DNA"/>
</dbReference>
<evidence type="ECO:0000259" key="2">
    <source>
        <dbReference type="Pfam" id="PF14534"/>
    </source>
</evidence>
<evidence type="ECO:0000313" key="4">
    <source>
        <dbReference type="Proteomes" id="UP001598352"/>
    </source>
</evidence>
<gene>
    <name evidence="3" type="ORF">ACFWOQ_02705</name>
</gene>
<organism evidence="3 4">
    <name type="scientific">Streptomyces rubiginosohelvolus</name>
    <dbReference type="NCBI Taxonomy" id="67362"/>
    <lineage>
        <taxon>Bacteria</taxon>
        <taxon>Bacillati</taxon>
        <taxon>Actinomycetota</taxon>
        <taxon>Actinomycetes</taxon>
        <taxon>Kitasatosporales</taxon>
        <taxon>Streptomycetaceae</taxon>
        <taxon>Streptomyces</taxon>
    </lineage>
</organism>
<comment type="caution">
    <text evidence="3">The sequence shown here is derived from an EMBL/GenBank/DDBJ whole genome shotgun (WGS) entry which is preliminary data.</text>
</comment>
<reference evidence="3 4" key="1">
    <citation type="submission" date="2024-09" db="EMBL/GenBank/DDBJ databases">
        <title>The Natural Products Discovery Center: Release of the First 8490 Sequenced Strains for Exploring Actinobacteria Biosynthetic Diversity.</title>
        <authorList>
            <person name="Kalkreuter E."/>
            <person name="Kautsar S.A."/>
            <person name="Yang D."/>
            <person name="Bader C.D."/>
            <person name="Teijaro C.N."/>
            <person name="Fluegel L."/>
            <person name="Davis C.M."/>
            <person name="Simpson J.R."/>
            <person name="Lauterbach L."/>
            <person name="Steele A.D."/>
            <person name="Gui C."/>
            <person name="Meng S."/>
            <person name="Li G."/>
            <person name="Viehrig K."/>
            <person name="Ye F."/>
            <person name="Su P."/>
            <person name="Kiefer A.F."/>
            <person name="Nichols A."/>
            <person name="Cepeda A.J."/>
            <person name="Yan W."/>
            <person name="Fan B."/>
            <person name="Jiang Y."/>
            <person name="Adhikari A."/>
            <person name="Zheng C.-J."/>
            <person name="Schuster L."/>
            <person name="Cowan T.M."/>
            <person name="Smanski M.J."/>
            <person name="Chevrette M.G."/>
            <person name="De Carvalho L.P.S."/>
            <person name="Shen B."/>
        </authorList>
    </citation>
    <scope>NUCLEOTIDE SEQUENCE [LARGE SCALE GENOMIC DNA]</scope>
    <source>
        <strain evidence="3 4">NPDC058428</strain>
    </source>
</reference>
<keyword evidence="4" id="KW-1185">Reference proteome</keyword>
<dbReference type="Pfam" id="PF14534">
    <property type="entry name" value="DUF4440"/>
    <property type="match status" value="1"/>
</dbReference>
<proteinExistence type="predicted"/>
<feature type="region of interest" description="Disordered" evidence="1">
    <location>
        <begin position="1"/>
        <end position="21"/>
    </location>
</feature>
<accession>A0ABW6F0Y7</accession>
<dbReference type="Gene3D" id="3.10.450.50">
    <property type="match status" value="1"/>
</dbReference>
<sequence>MGESGEHESVAPAPDRGTPEADHTRLTAIVDDWAAAIVANDADRIGSFMADEWVIVSESGIADREEFLGYVRSGALTHSAMEAVAPPRVRVHGDTAVVTARITNTAHYGGQRFDADEWTTDVFVRRDGHWRCVLSHITPAAPPAGS</sequence>
<dbReference type="Proteomes" id="UP001598352">
    <property type="component" value="Unassembled WGS sequence"/>
</dbReference>
<name>A0ABW6F0Y7_9ACTN</name>
<evidence type="ECO:0000313" key="3">
    <source>
        <dbReference type="EMBL" id="MFD4821461.1"/>
    </source>
</evidence>
<dbReference type="InterPro" id="IPR027843">
    <property type="entry name" value="DUF4440"/>
</dbReference>
<protein>
    <submittedName>
        <fullName evidence="3">Nuclear transport factor 2 family protein</fullName>
    </submittedName>
</protein>
<dbReference type="InterPro" id="IPR032710">
    <property type="entry name" value="NTF2-like_dom_sf"/>
</dbReference>